<evidence type="ECO:0000256" key="4">
    <source>
        <dbReference type="ARBA" id="ARBA00023136"/>
    </source>
</evidence>
<comment type="caution">
    <text evidence="6">The sequence shown here is derived from an EMBL/GenBank/DDBJ whole genome shotgun (WGS) entry which is preliminary data.</text>
</comment>
<dbReference type="GO" id="GO:0016020">
    <property type="term" value="C:membrane"/>
    <property type="evidence" value="ECO:0007669"/>
    <property type="project" value="UniProtKB-SubCell"/>
</dbReference>
<sequence length="443" mass="48426">MHISSEEAPLVPQRPVDLRRKGAFSPYHRVLVSAFIIAITTSFSWTTIVYLYRSFTVRPTTRTQHTHHTPDRAMLCSQARYERHRLKRLAARDYDACALSSIEAVTAQDISLMGVVNTIAGTLNLLLTPWEIRHWGMRAALVQQSIWPTFRNVAQIYAVLFTKGRVGIAIVQASQAFGVLGGGPGFLLLLNSYIGEVVEPWSTPPHFYPGRDGYIVGRTIYELFGLVAPLTFSLLVTLTLFNALLLPYIPPAGSVPADTTSGATCFFALLATQYVPMMLQLSATNRYGYTPGDNGKMMSLNSISRALFLTFACPRIIKGGRVWFHARQRRRINGITETTGGSEDAAVLEKIAGSGFDLEFVRWSILVDAAITALVGLNSQSWHMLAAVTILPRASGTAPACKGVLTAMVPDARRADALAGIAIIETFALVLTVSLFGALFAFL</sequence>
<evidence type="ECO:0000313" key="6">
    <source>
        <dbReference type="EMBL" id="KAJ7747830.1"/>
    </source>
</evidence>
<name>A0AAD7ISD3_9AGAR</name>
<proteinExistence type="predicted"/>
<evidence type="ECO:0000313" key="7">
    <source>
        <dbReference type="Proteomes" id="UP001215598"/>
    </source>
</evidence>
<dbReference type="AlphaFoldDB" id="A0AAD7ISD3"/>
<feature type="transmembrane region" description="Helical" evidence="5">
    <location>
        <begin position="223"/>
        <end position="249"/>
    </location>
</feature>
<feature type="non-terminal residue" evidence="6">
    <location>
        <position position="1"/>
    </location>
</feature>
<dbReference type="PANTHER" id="PTHR23507:SF13">
    <property type="entry name" value="MFS GENERAL SUBSTRATE TRANSPORTER"/>
    <property type="match status" value="1"/>
</dbReference>
<evidence type="ECO:0000256" key="2">
    <source>
        <dbReference type="ARBA" id="ARBA00022692"/>
    </source>
</evidence>
<dbReference type="Proteomes" id="UP001215598">
    <property type="component" value="Unassembled WGS sequence"/>
</dbReference>
<feature type="transmembrane region" description="Helical" evidence="5">
    <location>
        <begin position="261"/>
        <end position="279"/>
    </location>
</feature>
<evidence type="ECO:0000256" key="3">
    <source>
        <dbReference type="ARBA" id="ARBA00022989"/>
    </source>
</evidence>
<evidence type="ECO:0000256" key="1">
    <source>
        <dbReference type="ARBA" id="ARBA00004141"/>
    </source>
</evidence>
<dbReference type="GO" id="GO:0022857">
    <property type="term" value="F:transmembrane transporter activity"/>
    <property type="evidence" value="ECO:0007669"/>
    <property type="project" value="TreeGrafter"/>
</dbReference>
<dbReference type="PANTHER" id="PTHR23507">
    <property type="entry name" value="ZGC:174356"/>
    <property type="match status" value="1"/>
</dbReference>
<organism evidence="6 7">
    <name type="scientific">Mycena metata</name>
    <dbReference type="NCBI Taxonomy" id="1033252"/>
    <lineage>
        <taxon>Eukaryota</taxon>
        <taxon>Fungi</taxon>
        <taxon>Dikarya</taxon>
        <taxon>Basidiomycota</taxon>
        <taxon>Agaricomycotina</taxon>
        <taxon>Agaricomycetes</taxon>
        <taxon>Agaricomycetidae</taxon>
        <taxon>Agaricales</taxon>
        <taxon>Marasmiineae</taxon>
        <taxon>Mycenaceae</taxon>
        <taxon>Mycena</taxon>
    </lineage>
</organism>
<keyword evidence="3 5" id="KW-1133">Transmembrane helix</keyword>
<protein>
    <submittedName>
        <fullName evidence="6">Uncharacterized protein</fullName>
    </submittedName>
</protein>
<keyword evidence="7" id="KW-1185">Reference proteome</keyword>
<comment type="subcellular location">
    <subcellularLocation>
        <location evidence="1">Membrane</location>
        <topology evidence="1">Multi-pass membrane protein</topology>
    </subcellularLocation>
</comment>
<keyword evidence="4 5" id="KW-0472">Membrane</keyword>
<reference evidence="6" key="1">
    <citation type="submission" date="2023-03" db="EMBL/GenBank/DDBJ databases">
        <title>Massive genome expansion in bonnet fungi (Mycena s.s.) driven by repeated elements and novel gene families across ecological guilds.</title>
        <authorList>
            <consortium name="Lawrence Berkeley National Laboratory"/>
            <person name="Harder C.B."/>
            <person name="Miyauchi S."/>
            <person name="Viragh M."/>
            <person name="Kuo A."/>
            <person name="Thoen E."/>
            <person name="Andreopoulos B."/>
            <person name="Lu D."/>
            <person name="Skrede I."/>
            <person name="Drula E."/>
            <person name="Henrissat B."/>
            <person name="Morin E."/>
            <person name="Kohler A."/>
            <person name="Barry K."/>
            <person name="LaButti K."/>
            <person name="Morin E."/>
            <person name="Salamov A."/>
            <person name="Lipzen A."/>
            <person name="Mereny Z."/>
            <person name="Hegedus B."/>
            <person name="Baldrian P."/>
            <person name="Stursova M."/>
            <person name="Weitz H."/>
            <person name="Taylor A."/>
            <person name="Grigoriev I.V."/>
            <person name="Nagy L.G."/>
            <person name="Martin F."/>
            <person name="Kauserud H."/>
        </authorList>
    </citation>
    <scope>NUCLEOTIDE SEQUENCE</scope>
    <source>
        <strain evidence="6">CBHHK182m</strain>
    </source>
</reference>
<accession>A0AAD7ISD3</accession>
<evidence type="ECO:0000256" key="5">
    <source>
        <dbReference type="SAM" id="Phobius"/>
    </source>
</evidence>
<feature type="transmembrane region" description="Helical" evidence="5">
    <location>
        <begin position="30"/>
        <end position="52"/>
    </location>
</feature>
<keyword evidence="2 5" id="KW-0812">Transmembrane</keyword>
<gene>
    <name evidence="6" type="ORF">B0H16DRAFT_1888685</name>
</gene>
<dbReference type="EMBL" id="JARKIB010000075">
    <property type="protein sequence ID" value="KAJ7747830.1"/>
    <property type="molecule type" value="Genomic_DNA"/>
</dbReference>
<feature type="transmembrane region" description="Helical" evidence="5">
    <location>
        <begin position="417"/>
        <end position="442"/>
    </location>
</feature>